<sequence>MDSFNSCLDQENQIVSSDLLRKAQSITQLLSRIETCLGPVIFTETLCAMILTIFGIFQATNGYLALTQPSFGDRELAKLLLGGTFVAVGEMSSLRYIPFYHVGHGITLKMKQAKYAIEEILAKRYSQFSPIQHQQFDVVRENWSRSAALQPMGLFDLNYSTAIAMDGLLITYIVILIQFKMG</sequence>
<evidence type="ECO:0008006" key="9">
    <source>
        <dbReference type="Google" id="ProtNLM"/>
    </source>
</evidence>
<dbReference type="Proteomes" id="UP000318571">
    <property type="component" value="Chromosome 5"/>
</dbReference>
<dbReference type="Pfam" id="PF08395">
    <property type="entry name" value="7tm_7"/>
    <property type="match status" value="1"/>
</dbReference>
<name>A0A553PHG2_TIGCA</name>
<evidence type="ECO:0000256" key="6">
    <source>
        <dbReference type="SAM" id="Phobius"/>
    </source>
</evidence>
<comment type="caution">
    <text evidence="7">The sequence shown here is derived from an EMBL/GenBank/DDBJ whole genome shotgun (WGS) entry which is preliminary data.</text>
</comment>
<feature type="transmembrane region" description="Helical" evidence="6">
    <location>
        <begin position="40"/>
        <end position="64"/>
    </location>
</feature>
<feature type="transmembrane region" description="Helical" evidence="6">
    <location>
        <begin position="159"/>
        <end position="179"/>
    </location>
</feature>
<keyword evidence="5 6" id="KW-0472">Membrane</keyword>
<reference evidence="7 8" key="1">
    <citation type="journal article" date="2018" name="Nat. Ecol. Evol.">
        <title>Genomic signatures of mitonuclear coevolution across populations of Tigriopus californicus.</title>
        <authorList>
            <person name="Barreto F.S."/>
            <person name="Watson E.T."/>
            <person name="Lima T.G."/>
            <person name="Willett C.S."/>
            <person name="Edmands S."/>
            <person name="Li W."/>
            <person name="Burton R.S."/>
        </authorList>
    </citation>
    <scope>NUCLEOTIDE SEQUENCE [LARGE SCALE GENOMIC DNA]</scope>
    <source>
        <strain evidence="7 8">San Diego</strain>
    </source>
</reference>
<keyword evidence="2" id="KW-1003">Cell membrane</keyword>
<comment type="subcellular location">
    <subcellularLocation>
        <location evidence="1">Cell membrane</location>
        <topology evidence="1">Multi-pass membrane protein</topology>
    </subcellularLocation>
</comment>
<keyword evidence="8" id="KW-1185">Reference proteome</keyword>
<evidence type="ECO:0000256" key="3">
    <source>
        <dbReference type="ARBA" id="ARBA00022692"/>
    </source>
</evidence>
<dbReference type="GO" id="GO:0050909">
    <property type="term" value="P:sensory perception of taste"/>
    <property type="evidence" value="ECO:0007669"/>
    <property type="project" value="InterPro"/>
</dbReference>
<gene>
    <name evidence="7" type="ORF">TCAL_15902</name>
</gene>
<accession>A0A553PHG2</accession>
<evidence type="ECO:0000256" key="4">
    <source>
        <dbReference type="ARBA" id="ARBA00022989"/>
    </source>
</evidence>
<keyword evidence="3 6" id="KW-0812">Transmembrane</keyword>
<evidence type="ECO:0000313" key="8">
    <source>
        <dbReference type="Proteomes" id="UP000318571"/>
    </source>
</evidence>
<dbReference type="InterPro" id="IPR013604">
    <property type="entry name" value="7TM_chemorcpt"/>
</dbReference>
<proteinExistence type="predicted"/>
<protein>
    <recommendedName>
        <fullName evidence="9">Gustatory receptor</fullName>
    </recommendedName>
</protein>
<dbReference type="EMBL" id="VCGU01000004">
    <property type="protein sequence ID" value="TRY77097.1"/>
    <property type="molecule type" value="Genomic_DNA"/>
</dbReference>
<evidence type="ECO:0000256" key="2">
    <source>
        <dbReference type="ARBA" id="ARBA00022475"/>
    </source>
</evidence>
<dbReference type="GO" id="GO:0005886">
    <property type="term" value="C:plasma membrane"/>
    <property type="evidence" value="ECO:0007669"/>
    <property type="project" value="UniProtKB-SubCell"/>
</dbReference>
<dbReference type="AlphaFoldDB" id="A0A553PHG2"/>
<evidence type="ECO:0000256" key="5">
    <source>
        <dbReference type="ARBA" id="ARBA00023136"/>
    </source>
</evidence>
<keyword evidence="4 6" id="KW-1133">Transmembrane helix</keyword>
<organism evidence="7 8">
    <name type="scientific">Tigriopus californicus</name>
    <name type="common">Marine copepod</name>
    <dbReference type="NCBI Taxonomy" id="6832"/>
    <lineage>
        <taxon>Eukaryota</taxon>
        <taxon>Metazoa</taxon>
        <taxon>Ecdysozoa</taxon>
        <taxon>Arthropoda</taxon>
        <taxon>Crustacea</taxon>
        <taxon>Multicrustacea</taxon>
        <taxon>Hexanauplia</taxon>
        <taxon>Copepoda</taxon>
        <taxon>Harpacticoida</taxon>
        <taxon>Harpacticidae</taxon>
        <taxon>Tigriopus</taxon>
    </lineage>
</organism>
<evidence type="ECO:0000313" key="7">
    <source>
        <dbReference type="EMBL" id="TRY77097.1"/>
    </source>
</evidence>
<evidence type="ECO:0000256" key="1">
    <source>
        <dbReference type="ARBA" id="ARBA00004651"/>
    </source>
</evidence>